<reference evidence="2" key="2">
    <citation type="journal article" date="2014" name="Int. J. Syst. Evol. Microbiol.">
        <title>Complete genome sequence of Corynebacterium casei LMG S-19264T (=DSM 44701T), isolated from a smear-ripened cheese.</title>
        <authorList>
            <consortium name="US DOE Joint Genome Institute (JGI-PGF)"/>
            <person name="Walter F."/>
            <person name="Albersmeier A."/>
            <person name="Kalinowski J."/>
            <person name="Ruckert C."/>
        </authorList>
    </citation>
    <scope>NUCLEOTIDE SEQUENCE</scope>
    <source>
        <strain evidence="2">CGMCC 1.8885</strain>
    </source>
</reference>
<keyword evidence="4" id="KW-1185">Reference proteome</keyword>
<accession>A0AAV4K3J3</accession>
<evidence type="ECO:0000259" key="1">
    <source>
        <dbReference type="Pfam" id="PF01872"/>
    </source>
</evidence>
<dbReference type="Proteomes" id="UP000630135">
    <property type="component" value="Unassembled WGS sequence"/>
</dbReference>
<reference evidence="3" key="1">
    <citation type="journal article" date="2014" name="Int. J. Syst. Evol. Microbiol.">
        <title>Complete genome of a new Firmicutes species belonging to the dominant human colonic microbiota ('Ruminococcus bicirculans') reveals two chromosomes and a selective capacity to utilize plant glucans.</title>
        <authorList>
            <consortium name="NISC Comparative Sequencing Program"/>
            <person name="Wegmann U."/>
            <person name="Louis P."/>
            <person name="Goesmann A."/>
            <person name="Henrissat B."/>
            <person name="Duncan S.H."/>
            <person name="Flint H.J."/>
        </authorList>
    </citation>
    <scope>NUCLEOTIDE SEQUENCE</scope>
    <source>
        <strain evidence="3">CGMCC 1.8884</strain>
    </source>
</reference>
<dbReference type="Pfam" id="PF01872">
    <property type="entry name" value="RibD_C"/>
    <property type="match status" value="1"/>
</dbReference>
<dbReference type="EMBL" id="BMLZ01000027">
    <property type="protein sequence ID" value="GGP30443.1"/>
    <property type="molecule type" value="Genomic_DNA"/>
</dbReference>
<dbReference type="PANTHER" id="PTHR38011">
    <property type="entry name" value="DIHYDROFOLATE REDUCTASE FAMILY PROTEIN (AFU_ORTHOLOGUE AFUA_8G06820)"/>
    <property type="match status" value="1"/>
</dbReference>
<dbReference type="InterPro" id="IPR050765">
    <property type="entry name" value="Riboflavin_Biosynth_HTPR"/>
</dbReference>
<dbReference type="EMBL" id="BMMA01000002">
    <property type="protein sequence ID" value="GGI73735.1"/>
    <property type="molecule type" value="Genomic_DNA"/>
</dbReference>
<evidence type="ECO:0000313" key="4">
    <source>
        <dbReference type="Proteomes" id="UP000630135"/>
    </source>
</evidence>
<reference evidence="4" key="3">
    <citation type="journal article" date="2019" name="Int. J. Syst. Evol. Microbiol.">
        <title>The Global Catalogue of Microorganisms (GCM) 10K type strain sequencing project: providing services to taxonomists for standard genome sequencing and annotation.</title>
        <authorList>
            <consortium name="The Broad Institute Genomics Platform"/>
            <consortium name="The Broad Institute Genome Sequencing Center for Infectious Disease"/>
            <person name="Wu L."/>
            <person name="Ma J."/>
        </authorList>
    </citation>
    <scope>NUCLEOTIDE SEQUENCE [LARGE SCALE GENOMIC DNA]</scope>
    <source>
        <strain evidence="4">CGMCC 1.8884</strain>
    </source>
</reference>
<dbReference type="GO" id="GO:0008703">
    <property type="term" value="F:5-amino-6-(5-phosphoribosylamino)uracil reductase activity"/>
    <property type="evidence" value="ECO:0007669"/>
    <property type="project" value="InterPro"/>
</dbReference>
<evidence type="ECO:0000313" key="5">
    <source>
        <dbReference type="Proteomes" id="UP000652720"/>
    </source>
</evidence>
<dbReference type="Proteomes" id="UP000652720">
    <property type="component" value="Unassembled WGS sequence"/>
</dbReference>
<name>A0AAV4K3J3_9DEIO</name>
<dbReference type="AlphaFoldDB" id="A0AAV4K3J3"/>
<proteinExistence type="predicted"/>
<feature type="domain" description="Bacterial bifunctional deaminase-reductase C-terminal" evidence="1">
    <location>
        <begin position="12"/>
        <end position="173"/>
    </location>
</feature>
<comment type="caution">
    <text evidence="2">The sequence shown here is derived from an EMBL/GenBank/DDBJ whole genome shotgun (WGS) entry which is preliminary data.</text>
</comment>
<dbReference type="InterPro" id="IPR024072">
    <property type="entry name" value="DHFR-like_dom_sf"/>
</dbReference>
<evidence type="ECO:0000313" key="3">
    <source>
        <dbReference type="EMBL" id="GGP30443.1"/>
    </source>
</evidence>
<evidence type="ECO:0000313" key="2">
    <source>
        <dbReference type="EMBL" id="GGI73735.1"/>
    </source>
</evidence>
<protein>
    <submittedName>
        <fullName evidence="2">Deaminase reductase</fullName>
    </submittedName>
</protein>
<reference evidence="2" key="4">
    <citation type="submission" date="2023-08" db="EMBL/GenBank/DDBJ databases">
        <authorList>
            <person name="Sun Q."/>
            <person name="Zhou Y."/>
        </authorList>
    </citation>
    <scope>NUCLEOTIDE SEQUENCE</scope>
    <source>
        <strain evidence="3">CGMCC 1.8884</strain>
        <strain evidence="2">CGMCC 1.8885</strain>
    </source>
</reference>
<dbReference type="InterPro" id="IPR002734">
    <property type="entry name" value="RibDG_C"/>
</dbReference>
<sequence length="196" mass="21406">MAYPAAMPRPPLLVFIACSLDGFIARPDGGLDWLSAADSSGEDFGYDAFMERVDHLLMGRGTFEKVAAFPEWPYRIPVTVLSRTLRDADLPAHLRGRVSLYAGELDDLWPRLSESKGVYVDGGQVIQSCLRAGWIDELTITRLPVLLGQGLPLFGPLAKDVRLRHLHTRSFGKSGAVQSVYGCGPAVPRPDGLSLQ</sequence>
<dbReference type="GO" id="GO:0009231">
    <property type="term" value="P:riboflavin biosynthetic process"/>
    <property type="evidence" value="ECO:0007669"/>
    <property type="project" value="InterPro"/>
</dbReference>
<dbReference type="Gene3D" id="3.40.430.10">
    <property type="entry name" value="Dihydrofolate Reductase, subunit A"/>
    <property type="match status" value="1"/>
</dbReference>
<dbReference type="SUPFAM" id="SSF53597">
    <property type="entry name" value="Dihydrofolate reductase-like"/>
    <property type="match status" value="1"/>
</dbReference>
<gene>
    <name evidence="3" type="ORF">GCM10008021_20940</name>
    <name evidence="2" type="ORF">GCM10010914_04720</name>
</gene>
<organism evidence="2 5">
    <name type="scientific">Deinococcus wulumuqiensis</name>
    <dbReference type="NCBI Taxonomy" id="980427"/>
    <lineage>
        <taxon>Bacteria</taxon>
        <taxon>Thermotogati</taxon>
        <taxon>Deinococcota</taxon>
        <taxon>Deinococci</taxon>
        <taxon>Deinococcales</taxon>
        <taxon>Deinococcaceae</taxon>
        <taxon>Deinococcus</taxon>
    </lineage>
</organism>
<dbReference type="PANTHER" id="PTHR38011:SF11">
    <property type="entry name" value="2,5-DIAMINO-6-RIBOSYLAMINO-4(3H)-PYRIMIDINONE 5'-PHOSPHATE REDUCTASE"/>
    <property type="match status" value="1"/>
</dbReference>